<evidence type="ECO:0000313" key="3">
    <source>
        <dbReference type="Proteomes" id="UP001314170"/>
    </source>
</evidence>
<feature type="compositionally biased region" description="Polar residues" evidence="1">
    <location>
        <begin position="137"/>
        <end position="147"/>
    </location>
</feature>
<dbReference type="AlphaFoldDB" id="A0AAV1RE48"/>
<protein>
    <submittedName>
        <fullName evidence="2">Uncharacterized protein</fullName>
    </submittedName>
</protein>
<sequence length="168" mass="19659">MPRPFNNRYSDRRNKTLTKIQIQKKNDRVEEKYEHGKIENDELWPTLLYLSSNFVRAVSLVQPVLAPPPPLFWNETSHRALSHTQSLRNRNRNRNLKQRKQEWVQTVVQKRREKTTNKRKHHHQIPIQCTVAAGPRTRTTSHSSATPPSLVLINTKATRPANDVHPRG</sequence>
<dbReference type="Proteomes" id="UP001314170">
    <property type="component" value="Unassembled WGS sequence"/>
</dbReference>
<comment type="caution">
    <text evidence="2">The sequence shown here is derived from an EMBL/GenBank/DDBJ whole genome shotgun (WGS) entry which is preliminary data.</text>
</comment>
<accession>A0AAV1RE48</accession>
<name>A0AAV1RE48_9ROSI</name>
<organism evidence="2 3">
    <name type="scientific">Dovyalis caffra</name>
    <dbReference type="NCBI Taxonomy" id="77055"/>
    <lineage>
        <taxon>Eukaryota</taxon>
        <taxon>Viridiplantae</taxon>
        <taxon>Streptophyta</taxon>
        <taxon>Embryophyta</taxon>
        <taxon>Tracheophyta</taxon>
        <taxon>Spermatophyta</taxon>
        <taxon>Magnoliopsida</taxon>
        <taxon>eudicotyledons</taxon>
        <taxon>Gunneridae</taxon>
        <taxon>Pentapetalae</taxon>
        <taxon>rosids</taxon>
        <taxon>fabids</taxon>
        <taxon>Malpighiales</taxon>
        <taxon>Salicaceae</taxon>
        <taxon>Flacourtieae</taxon>
        <taxon>Dovyalis</taxon>
    </lineage>
</organism>
<evidence type="ECO:0000313" key="2">
    <source>
        <dbReference type="EMBL" id="CAK7332711.1"/>
    </source>
</evidence>
<dbReference type="EMBL" id="CAWUPB010000913">
    <property type="protein sequence ID" value="CAK7332711.1"/>
    <property type="molecule type" value="Genomic_DNA"/>
</dbReference>
<gene>
    <name evidence="2" type="ORF">DCAF_LOCUS9120</name>
</gene>
<reference evidence="2 3" key="1">
    <citation type="submission" date="2024-01" db="EMBL/GenBank/DDBJ databases">
        <authorList>
            <person name="Waweru B."/>
        </authorList>
    </citation>
    <scope>NUCLEOTIDE SEQUENCE [LARGE SCALE GENOMIC DNA]</scope>
</reference>
<evidence type="ECO:0000256" key="1">
    <source>
        <dbReference type="SAM" id="MobiDB-lite"/>
    </source>
</evidence>
<proteinExistence type="predicted"/>
<keyword evidence="3" id="KW-1185">Reference proteome</keyword>
<feature type="region of interest" description="Disordered" evidence="1">
    <location>
        <begin position="133"/>
        <end position="168"/>
    </location>
</feature>